<proteinExistence type="predicted"/>
<dbReference type="OrthoDB" id="1923159at2759"/>
<dbReference type="GO" id="GO:0004842">
    <property type="term" value="F:ubiquitin-protein transferase activity"/>
    <property type="evidence" value="ECO:0007669"/>
    <property type="project" value="InterPro"/>
</dbReference>
<dbReference type="SMART" id="SM00361">
    <property type="entry name" value="RRM_1"/>
    <property type="match status" value="1"/>
</dbReference>
<evidence type="ECO:0000313" key="3">
    <source>
        <dbReference type="EMBL" id="KAJ0964967.1"/>
    </source>
</evidence>
<dbReference type="InterPro" id="IPR035979">
    <property type="entry name" value="RBD_domain_sf"/>
</dbReference>
<dbReference type="PANTHER" id="PTHR12603">
    <property type="entry name" value="CCR4-NOT TRANSCRIPTION COMPLEX RELATED"/>
    <property type="match status" value="1"/>
</dbReference>
<dbReference type="InterPro" id="IPR034261">
    <property type="entry name" value="CNOT4_RRM"/>
</dbReference>
<dbReference type="GO" id="GO:0003723">
    <property type="term" value="F:RNA binding"/>
    <property type="evidence" value="ECO:0007669"/>
    <property type="project" value="UniProtKB-UniRule"/>
</dbReference>
<organism evidence="3 4">
    <name type="scientific">Dioscorea zingiberensis</name>
    <dbReference type="NCBI Taxonomy" id="325984"/>
    <lineage>
        <taxon>Eukaryota</taxon>
        <taxon>Viridiplantae</taxon>
        <taxon>Streptophyta</taxon>
        <taxon>Embryophyta</taxon>
        <taxon>Tracheophyta</taxon>
        <taxon>Spermatophyta</taxon>
        <taxon>Magnoliopsida</taxon>
        <taxon>Liliopsida</taxon>
        <taxon>Dioscoreales</taxon>
        <taxon>Dioscoreaceae</taxon>
        <taxon>Dioscorea</taxon>
    </lineage>
</organism>
<evidence type="ECO:0000313" key="4">
    <source>
        <dbReference type="Proteomes" id="UP001085076"/>
    </source>
</evidence>
<reference evidence="3" key="2">
    <citation type="journal article" date="2022" name="Hortic Res">
        <title>The genome of Dioscorea zingiberensis sheds light on the biosynthesis, origin and evolution of the medicinally important diosgenin saponins.</title>
        <authorList>
            <person name="Li Y."/>
            <person name="Tan C."/>
            <person name="Li Z."/>
            <person name="Guo J."/>
            <person name="Li S."/>
            <person name="Chen X."/>
            <person name="Wang C."/>
            <person name="Dai X."/>
            <person name="Yang H."/>
            <person name="Song W."/>
            <person name="Hou L."/>
            <person name="Xu J."/>
            <person name="Tong Z."/>
            <person name="Xu A."/>
            <person name="Yuan X."/>
            <person name="Wang W."/>
            <person name="Yang Q."/>
            <person name="Chen L."/>
            <person name="Sun Z."/>
            <person name="Wang K."/>
            <person name="Pan B."/>
            <person name="Chen J."/>
            <person name="Bao Y."/>
            <person name="Liu F."/>
            <person name="Qi X."/>
            <person name="Gang D.R."/>
            <person name="Wen J."/>
            <person name="Li J."/>
        </authorList>
    </citation>
    <scope>NUCLEOTIDE SEQUENCE</scope>
    <source>
        <strain evidence="3">Dzin_1.0</strain>
    </source>
</reference>
<dbReference type="GO" id="GO:0030014">
    <property type="term" value="C:CCR4-NOT complex"/>
    <property type="evidence" value="ECO:0007669"/>
    <property type="project" value="InterPro"/>
</dbReference>
<dbReference type="InterPro" id="IPR003954">
    <property type="entry name" value="RRM_euk-type"/>
</dbReference>
<keyword evidence="4" id="KW-1185">Reference proteome</keyword>
<dbReference type="SUPFAM" id="SSF54928">
    <property type="entry name" value="RNA-binding domain, RBD"/>
    <property type="match status" value="1"/>
</dbReference>
<dbReference type="EMBL" id="JAGGNH010000008">
    <property type="protein sequence ID" value="KAJ0964967.1"/>
    <property type="molecule type" value="Genomic_DNA"/>
</dbReference>
<protein>
    <recommendedName>
        <fullName evidence="2">RRM domain-containing protein</fullName>
    </recommendedName>
</protein>
<dbReference type="PANTHER" id="PTHR12603:SF0">
    <property type="entry name" value="CCR4-NOT TRANSCRIPTION COMPLEX SUBUNIT 4"/>
    <property type="match status" value="1"/>
</dbReference>
<dbReference type="InterPro" id="IPR000504">
    <property type="entry name" value="RRM_dom"/>
</dbReference>
<evidence type="ECO:0000259" key="2">
    <source>
        <dbReference type="PROSITE" id="PS50102"/>
    </source>
</evidence>
<accession>A0A9D5H6J2</accession>
<sequence>MIEPHSEKKQKMQKGKLKTSEVQKGLADIRVIQRDVVYVASLPVNIASEETLRKKEFFGQYGKIRRVFICDATKAILNNSSAKLYNVYVTFSKVEEALRCIQVVNGFTLDGRPLKACFGAARYCESWLKNKILLVQPCKNWNCIYLHAVGAQEDTCTKDEVLALCISKLQQLGIYMDYCPRRSGSCFPPPLVICKDNISISRPLPLSAEYGNCHSSKDSHLIGDQGKSDAFQEVPSWGQEGTFGRASYLNVVSQGLKSDPKQPTNSLSSEYEKVQISAESSSTGQFNKELVMVRNHRLLSARSPEKIRSELPFHKNYYSETLVFQDNKAHVDTASVMKDSRSELSSLSKNDGRFQTFVQAPVPSVRVESSKQHSYDSVDCSARMRLENEFQNDRMFFFVPVFSVTSPKQVTSPSESETITANQMIETASICQNVPLTADKFITSSSLASYVSARQLEAENRFSISDIGKVENDASISAPFSFDFVMRPPKGKQNNFQIQSESLGCLRETSKLLQVDLQSKFPSSKDHIDRYSSASLKEDVSLRAVGMIPCKVDDSSSEVDDISDLLSLNLGLNDSLLEDNGLETFNPGMLSNNNASKFSFSRMDTVDHSTNGFWQKENADKQDNFEENSISRNNPLDMFTDGLNDSDDVGSSQYPSVMEVANNSKLQLNLHQSDSLALIQGKEYRLFEVPAKKVSMPSGFSRPATDQNQAHFIPQRSATVFTQEILPQLVRNSLIFNIDSNLHKTADIDPRLTFQSEIRNSKPGLTTVCQNNIKDMALQDTFMNYCGARSSCSASSLITTDPVFLVSGSHSGLEEISRSNLPNWHYEYSREFQDHDDYNFQLPDTSCFYNVALEKI</sequence>
<evidence type="ECO:0000256" key="1">
    <source>
        <dbReference type="PROSITE-ProRule" id="PRU00176"/>
    </source>
</evidence>
<comment type="caution">
    <text evidence="3">The sequence shown here is derived from an EMBL/GenBank/DDBJ whole genome shotgun (WGS) entry which is preliminary data.</text>
</comment>
<dbReference type="InterPro" id="IPR012677">
    <property type="entry name" value="Nucleotide-bd_a/b_plait_sf"/>
</dbReference>
<gene>
    <name evidence="3" type="ORF">J5N97_026105</name>
</gene>
<dbReference type="Pfam" id="PF00076">
    <property type="entry name" value="RRM_1"/>
    <property type="match status" value="1"/>
</dbReference>
<dbReference type="GO" id="GO:0016567">
    <property type="term" value="P:protein ubiquitination"/>
    <property type="evidence" value="ECO:0007669"/>
    <property type="project" value="TreeGrafter"/>
</dbReference>
<reference evidence="3" key="1">
    <citation type="submission" date="2021-03" db="EMBL/GenBank/DDBJ databases">
        <authorList>
            <person name="Li Z."/>
            <person name="Yang C."/>
        </authorList>
    </citation>
    <scope>NUCLEOTIDE SEQUENCE</scope>
    <source>
        <strain evidence="3">Dzin_1.0</strain>
        <tissue evidence="3">Leaf</tissue>
    </source>
</reference>
<dbReference type="AlphaFoldDB" id="A0A9D5H6J2"/>
<feature type="domain" description="RRM" evidence="2">
    <location>
        <begin position="35"/>
        <end position="121"/>
    </location>
</feature>
<dbReference type="Proteomes" id="UP001085076">
    <property type="component" value="Miscellaneous, Linkage group lg08"/>
</dbReference>
<keyword evidence="1" id="KW-0694">RNA-binding</keyword>
<name>A0A9D5H6J2_9LILI</name>
<dbReference type="Gene3D" id="3.30.70.330">
    <property type="match status" value="1"/>
</dbReference>
<dbReference type="InterPro" id="IPR039780">
    <property type="entry name" value="Mot2"/>
</dbReference>
<dbReference type="SMART" id="SM00360">
    <property type="entry name" value="RRM"/>
    <property type="match status" value="1"/>
</dbReference>
<dbReference type="CDD" id="cd12438">
    <property type="entry name" value="RRM_CNOT4"/>
    <property type="match status" value="1"/>
</dbReference>
<dbReference type="PROSITE" id="PS50102">
    <property type="entry name" value="RRM"/>
    <property type="match status" value="1"/>
</dbReference>